<dbReference type="Pfam" id="PF22400">
    <property type="entry name" value="DUF6980"/>
    <property type="match status" value="1"/>
</dbReference>
<keyword evidence="3" id="KW-1185">Reference proteome</keyword>
<sequence length="74" mass="8210">MTKYCCERIADDFEQVCDLHPNRYECPDALMAEVRGGYGLIVHDGGGSVIEISFCPWCGTKLPPIGDFNPDDID</sequence>
<dbReference type="Proteomes" id="UP000662572">
    <property type="component" value="Unassembled WGS sequence"/>
</dbReference>
<reference evidence="2" key="2">
    <citation type="submission" date="2020-09" db="EMBL/GenBank/DDBJ databases">
        <authorList>
            <person name="Sun Q."/>
            <person name="Kim S."/>
        </authorList>
    </citation>
    <scope>NUCLEOTIDE SEQUENCE</scope>
    <source>
        <strain evidence="2">KCTC 32296</strain>
    </source>
</reference>
<evidence type="ECO:0000259" key="1">
    <source>
        <dbReference type="Pfam" id="PF22400"/>
    </source>
</evidence>
<protein>
    <recommendedName>
        <fullName evidence="1">DUF6980 domain-containing protein</fullName>
    </recommendedName>
</protein>
<dbReference type="RefSeq" id="WP_373295601.1">
    <property type="nucleotide sequence ID" value="NZ_BMZB01000002.1"/>
</dbReference>
<dbReference type="InterPro" id="IPR053918">
    <property type="entry name" value="DUF6980"/>
</dbReference>
<dbReference type="EMBL" id="BMZB01000002">
    <property type="protein sequence ID" value="GGZ34711.1"/>
    <property type="molecule type" value="Genomic_DNA"/>
</dbReference>
<gene>
    <name evidence="2" type="ORF">GCM10011273_21450</name>
</gene>
<organism evidence="2 3">
    <name type="scientific">Asticcacaulis endophyticus</name>
    <dbReference type="NCBI Taxonomy" id="1395890"/>
    <lineage>
        <taxon>Bacteria</taxon>
        <taxon>Pseudomonadati</taxon>
        <taxon>Pseudomonadota</taxon>
        <taxon>Alphaproteobacteria</taxon>
        <taxon>Caulobacterales</taxon>
        <taxon>Caulobacteraceae</taxon>
        <taxon>Asticcacaulis</taxon>
    </lineage>
</organism>
<name>A0A918UV04_9CAUL</name>
<dbReference type="AlphaFoldDB" id="A0A918UV04"/>
<accession>A0A918UV04</accession>
<proteinExistence type="predicted"/>
<evidence type="ECO:0000313" key="3">
    <source>
        <dbReference type="Proteomes" id="UP000662572"/>
    </source>
</evidence>
<comment type="caution">
    <text evidence="2">The sequence shown here is derived from an EMBL/GenBank/DDBJ whole genome shotgun (WGS) entry which is preliminary data.</text>
</comment>
<feature type="domain" description="DUF6980" evidence="1">
    <location>
        <begin position="3"/>
        <end position="64"/>
    </location>
</feature>
<evidence type="ECO:0000313" key="2">
    <source>
        <dbReference type="EMBL" id="GGZ34711.1"/>
    </source>
</evidence>
<reference evidence="2" key="1">
    <citation type="journal article" date="2014" name="Int. J. Syst. Evol. Microbiol.">
        <title>Complete genome sequence of Corynebacterium casei LMG S-19264T (=DSM 44701T), isolated from a smear-ripened cheese.</title>
        <authorList>
            <consortium name="US DOE Joint Genome Institute (JGI-PGF)"/>
            <person name="Walter F."/>
            <person name="Albersmeier A."/>
            <person name="Kalinowski J."/>
            <person name="Ruckert C."/>
        </authorList>
    </citation>
    <scope>NUCLEOTIDE SEQUENCE</scope>
    <source>
        <strain evidence="2">KCTC 32296</strain>
    </source>
</reference>